<accession>A0AAD3XSF3</accession>
<protein>
    <submittedName>
        <fullName evidence="2">Uncharacterized protein</fullName>
    </submittedName>
</protein>
<dbReference type="Proteomes" id="UP001279734">
    <property type="component" value="Unassembled WGS sequence"/>
</dbReference>
<name>A0AAD3XSF3_NEPGR</name>
<sequence>MRKQQTDSSCLSSQQPDSAPFQHQLLKLATEEFVSPPASTLLPNGSSGHPGAFSATPCCRLQQQQNRITATKKINTGTSSRAIWTARSRLRKFIAALASKAASFSNSRKDFHINNHLKLPLFHSSSYQQQSERLCQRTPPTSLAALHKPNLRAAIELQPSKRRDNICKGIWQSSECDPCSMPFQDSHHHQKHQHQKVAPRSKGPKFKVAISWTTSEYQQKTNNCEINIHIGVPAASLTSFHASQTPQQEKTNSLPQQKQKPAQQTNGVAMLMQQYSNIHQQKQRPA</sequence>
<proteinExistence type="predicted"/>
<reference evidence="2" key="1">
    <citation type="submission" date="2023-05" db="EMBL/GenBank/DDBJ databases">
        <title>Nepenthes gracilis genome sequencing.</title>
        <authorList>
            <person name="Fukushima K."/>
        </authorList>
    </citation>
    <scope>NUCLEOTIDE SEQUENCE</scope>
    <source>
        <strain evidence="2">SING2019-196</strain>
    </source>
</reference>
<dbReference type="EMBL" id="BSYO01000014">
    <property type="protein sequence ID" value="GMH14520.1"/>
    <property type="molecule type" value="Genomic_DNA"/>
</dbReference>
<evidence type="ECO:0000313" key="2">
    <source>
        <dbReference type="EMBL" id="GMH14520.1"/>
    </source>
</evidence>
<evidence type="ECO:0000256" key="1">
    <source>
        <dbReference type="SAM" id="MobiDB-lite"/>
    </source>
</evidence>
<gene>
    <name evidence="2" type="ORF">Nepgr_016361</name>
</gene>
<evidence type="ECO:0000313" key="3">
    <source>
        <dbReference type="Proteomes" id="UP001279734"/>
    </source>
</evidence>
<dbReference type="AlphaFoldDB" id="A0AAD3XSF3"/>
<feature type="compositionally biased region" description="Basic residues" evidence="1">
    <location>
        <begin position="188"/>
        <end position="204"/>
    </location>
</feature>
<keyword evidence="3" id="KW-1185">Reference proteome</keyword>
<feature type="region of interest" description="Disordered" evidence="1">
    <location>
        <begin position="183"/>
        <end position="204"/>
    </location>
</feature>
<organism evidence="2 3">
    <name type="scientific">Nepenthes gracilis</name>
    <name type="common">Slender pitcher plant</name>
    <dbReference type="NCBI Taxonomy" id="150966"/>
    <lineage>
        <taxon>Eukaryota</taxon>
        <taxon>Viridiplantae</taxon>
        <taxon>Streptophyta</taxon>
        <taxon>Embryophyta</taxon>
        <taxon>Tracheophyta</taxon>
        <taxon>Spermatophyta</taxon>
        <taxon>Magnoliopsida</taxon>
        <taxon>eudicotyledons</taxon>
        <taxon>Gunneridae</taxon>
        <taxon>Pentapetalae</taxon>
        <taxon>Caryophyllales</taxon>
        <taxon>Nepenthaceae</taxon>
        <taxon>Nepenthes</taxon>
    </lineage>
</organism>
<feature type="compositionally biased region" description="Polar residues" evidence="1">
    <location>
        <begin position="241"/>
        <end position="280"/>
    </location>
</feature>
<comment type="caution">
    <text evidence="2">The sequence shown here is derived from an EMBL/GenBank/DDBJ whole genome shotgun (WGS) entry which is preliminary data.</text>
</comment>
<feature type="region of interest" description="Disordered" evidence="1">
    <location>
        <begin position="241"/>
        <end position="286"/>
    </location>
</feature>